<feature type="compositionally biased region" description="Basic residues" evidence="2">
    <location>
        <begin position="68"/>
        <end position="81"/>
    </location>
</feature>
<dbReference type="PANTHER" id="PTHR13245">
    <property type="entry name" value="RRP15-LIKE PROTEIN"/>
    <property type="match status" value="1"/>
</dbReference>
<dbReference type="Pfam" id="PF07890">
    <property type="entry name" value="Rrp15p"/>
    <property type="match status" value="1"/>
</dbReference>
<dbReference type="AlphaFoldDB" id="A0A165W463"/>
<evidence type="ECO:0000313" key="3">
    <source>
        <dbReference type="EMBL" id="KZT30652.1"/>
    </source>
</evidence>
<evidence type="ECO:0008006" key="5">
    <source>
        <dbReference type="Google" id="ProtNLM"/>
    </source>
</evidence>
<organism evidence="3 4">
    <name type="scientific">Neolentinus lepideus HHB14362 ss-1</name>
    <dbReference type="NCBI Taxonomy" id="1314782"/>
    <lineage>
        <taxon>Eukaryota</taxon>
        <taxon>Fungi</taxon>
        <taxon>Dikarya</taxon>
        <taxon>Basidiomycota</taxon>
        <taxon>Agaricomycotina</taxon>
        <taxon>Agaricomycetes</taxon>
        <taxon>Gloeophyllales</taxon>
        <taxon>Gloeophyllaceae</taxon>
        <taxon>Neolentinus</taxon>
    </lineage>
</organism>
<evidence type="ECO:0000256" key="1">
    <source>
        <dbReference type="ARBA" id="ARBA00007462"/>
    </source>
</evidence>
<dbReference type="InParanoid" id="A0A165W463"/>
<dbReference type="InterPro" id="IPR012459">
    <property type="entry name" value="Rrp15"/>
</dbReference>
<feature type="compositionally biased region" description="Polar residues" evidence="2">
    <location>
        <begin position="84"/>
        <end position="105"/>
    </location>
</feature>
<feature type="region of interest" description="Disordered" evidence="2">
    <location>
        <begin position="186"/>
        <end position="217"/>
    </location>
</feature>
<reference evidence="3 4" key="1">
    <citation type="journal article" date="2016" name="Mol. Biol. Evol.">
        <title>Comparative Genomics of Early-Diverging Mushroom-Forming Fungi Provides Insights into the Origins of Lignocellulose Decay Capabilities.</title>
        <authorList>
            <person name="Nagy L.G."/>
            <person name="Riley R."/>
            <person name="Tritt A."/>
            <person name="Adam C."/>
            <person name="Daum C."/>
            <person name="Floudas D."/>
            <person name="Sun H."/>
            <person name="Yadav J.S."/>
            <person name="Pangilinan J."/>
            <person name="Larsson K.H."/>
            <person name="Matsuura K."/>
            <person name="Barry K."/>
            <person name="Labutti K."/>
            <person name="Kuo R."/>
            <person name="Ohm R.A."/>
            <person name="Bhattacharya S.S."/>
            <person name="Shirouzu T."/>
            <person name="Yoshinaga Y."/>
            <person name="Martin F.M."/>
            <person name="Grigoriev I.V."/>
            <person name="Hibbett D.S."/>
        </authorList>
    </citation>
    <scope>NUCLEOTIDE SEQUENCE [LARGE SCALE GENOMIC DNA]</scope>
    <source>
        <strain evidence="3 4">HHB14362 ss-1</strain>
    </source>
</reference>
<dbReference type="GO" id="GO:0030687">
    <property type="term" value="C:preribosome, large subunit precursor"/>
    <property type="evidence" value="ECO:0007669"/>
    <property type="project" value="TreeGrafter"/>
</dbReference>
<dbReference type="GO" id="GO:0000460">
    <property type="term" value="P:maturation of 5.8S rRNA"/>
    <property type="evidence" value="ECO:0007669"/>
    <property type="project" value="TreeGrafter"/>
</dbReference>
<dbReference type="EMBL" id="KV425551">
    <property type="protein sequence ID" value="KZT30652.1"/>
    <property type="molecule type" value="Genomic_DNA"/>
</dbReference>
<protein>
    <recommendedName>
        <fullName evidence="5">Rrp15p-domain-containing protein</fullName>
    </recommendedName>
</protein>
<sequence length="239" mass="26321">MHSTKRRRVSRQHDSPSNATKDVASDCEEQSSSVEDAKDDQEWISGSAEQTDNEKGSPDTEDEVAGAKRAKSKKTLKRKRRATDPSSFGTTLQTLLSTDAPSTFPLSLKPSLNRKRNDEKLELKAKKALRTEKKEKDEKGRVRDVIGGWGGECERTLRKIAQRGVVKLFNAMQQTQTASAVAVEEAKANRGTGKPTLLAPDYSKKSKSKNKKKSEIASTALDKDNFLDIIRSGGLVSKS</sequence>
<feature type="compositionally biased region" description="Basic residues" evidence="2">
    <location>
        <begin position="1"/>
        <end position="10"/>
    </location>
</feature>
<gene>
    <name evidence="3" type="ORF">NEOLEDRAFT_1054342</name>
</gene>
<dbReference type="PANTHER" id="PTHR13245:SF14">
    <property type="entry name" value="RRP15-LIKE PROTEIN"/>
    <property type="match status" value="1"/>
</dbReference>
<feature type="region of interest" description="Disordered" evidence="2">
    <location>
        <begin position="1"/>
        <end position="120"/>
    </location>
</feature>
<accession>A0A165W463</accession>
<dbReference type="STRING" id="1314782.A0A165W463"/>
<dbReference type="FunCoup" id="A0A165W463">
    <property type="interactions" value="19"/>
</dbReference>
<keyword evidence="4" id="KW-1185">Reference proteome</keyword>
<dbReference type="Proteomes" id="UP000076761">
    <property type="component" value="Unassembled WGS sequence"/>
</dbReference>
<evidence type="ECO:0000256" key="2">
    <source>
        <dbReference type="SAM" id="MobiDB-lite"/>
    </source>
</evidence>
<proteinExistence type="inferred from homology"/>
<dbReference type="OrthoDB" id="20949at2759"/>
<evidence type="ECO:0000313" key="4">
    <source>
        <dbReference type="Proteomes" id="UP000076761"/>
    </source>
</evidence>
<name>A0A165W463_9AGAM</name>
<comment type="similarity">
    <text evidence="1">Belongs to the RRP15 family.</text>
</comment>
<dbReference type="GO" id="GO:0000470">
    <property type="term" value="P:maturation of LSU-rRNA"/>
    <property type="evidence" value="ECO:0007669"/>
    <property type="project" value="TreeGrafter"/>
</dbReference>